<evidence type="ECO:0000313" key="1">
    <source>
        <dbReference type="EMBL" id="DAE20113.1"/>
    </source>
</evidence>
<dbReference type="EMBL" id="BK015689">
    <property type="protein sequence ID" value="DAE20113.1"/>
    <property type="molecule type" value="Genomic_DNA"/>
</dbReference>
<accession>A0A8S5QMS7</accession>
<reference evidence="1" key="1">
    <citation type="journal article" date="2021" name="Proc. Natl. Acad. Sci. U.S.A.">
        <title>A Catalog of Tens of Thousands of Viruses from Human Metagenomes Reveals Hidden Associations with Chronic Diseases.</title>
        <authorList>
            <person name="Tisza M.J."/>
            <person name="Buck C.B."/>
        </authorList>
    </citation>
    <scope>NUCLEOTIDE SEQUENCE</scope>
    <source>
        <strain evidence="1">CtYsL76</strain>
    </source>
</reference>
<sequence>MLLNSTININRFSNIYFVVYYILNTINSAFKFITYICFHIFNFFANIIKIYGYNQINL</sequence>
<protein>
    <submittedName>
        <fullName evidence="1">Uncharacterized protein</fullName>
    </submittedName>
</protein>
<name>A0A8S5QMS7_9CAUD</name>
<proteinExistence type="predicted"/>
<organism evidence="1">
    <name type="scientific">CrAss-like virus sp. ctYsL76</name>
    <dbReference type="NCBI Taxonomy" id="2826826"/>
    <lineage>
        <taxon>Viruses</taxon>
        <taxon>Duplodnaviria</taxon>
        <taxon>Heunggongvirae</taxon>
        <taxon>Uroviricota</taxon>
        <taxon>Caudoviricetes</taxon>
        <taxon>Crassvirales</taxon>
    </lineage>
</organism>